<protein>
    <recommendedName>
        <fullName evidence="3">DUF4435 domain-containing protein</fullName>
    </recommendedName>
</protein>
<dbReference type="Proteomes" id="UP000295497">
    <property type="component" value="Chromosome"/>
</dbReference>
<sequence length="284" mass="31776">MPVSVLLCEGEDNGPDVRLLHAILRGTGVQVEPSGGKDAFAGLIRGRRRQNPGVCGLIDGDFPRDPGAWMKATDPGPRRWTLRHGEKQLVLGWMWRRKEVENYLLDPDVLARALRWDAAAKSRYVAQIERVFDALGHVTAARIALTCCAPRRNRLETQVRLDATKQELAQELQDKADAYTEGARLDKDKLLQAFERHVPDCLSGGRFRQHALEVFAGKNILAKIQHTPGFHPILKRQSELEERILNALEHDAEPHSWLPEWAALRSAVEAWMPAPETEATSAGA</sequence>
<name>A0A4P2R610_SORCE</name>
<dbReference type="AlphaFoldDB" id="A0A4P2R610"/>
<reference evidence="1 2" key="1">
    <citation type="submission" date="2015-09" db="EMBL/GenBank/DDBJ databases">
        <title>Sorangium comparison.</title>
        <authorList>
            <person name="Zaburannyi N."/>
            <person name="Bunk B."/>
            <person name="Overmann J."/>
            <person name="Mueller R."/>
        </authorList>
    </citation>
    <scope>NUCLEOTIDE SEQUENCE [LARGE SCALE GENOMIC DNA]</scope>
    <source>
        <strain evidence="1 2">So ce836</strain>
    </source>
</reference>
<evidence type="ECO:0008006" key="3">
    <source>
        <dbReference type="Google" id="ProtNLM"/>
    </source>
</evidence>
<organism evidence="1 2">
    <name type="scientific">Sorangium cellulosum</name>
    <name type="common">Polyangium cellulosum</name>
    <dbReference type="NCBI Taxonomy" id="56"/>
    <lineage>
        <taxon>Bacteria</taxon>
        <taxon>Pseudomonadati</taxon>
        <taxon>Myxococcota</taxon>
        <taxon>Polyangia</taxon>
        <taxon>Polyangiales</taxon>
        <taxon>Polyangiaceae</taxon>
        <taxon>Sorangium</taxon>
    </lineage>
</organism>
<dbReference type="EMBL" id="CP012672">
    <property type="protein sequence ID" value="AUX38256.1"/>
    <property type="molecule type" value="Genomic_DNA"/>
</dbReference>
<evidence type="ECO:0000313" key="1">
    <source>
        <dbReference type="EMBL" id="AUX38256.1"/>
    </source>
</evidence>
<gene>
    <name evidence="1" type="ORF">SOCE836_104970</name>
</gene>
<accession>A0A4P2R610</accession>
<dbReference type="RefSeq" id="WP_129580736.1">
    <property type="nucleotide sequence ID" value="NZ_CP012672.1"/>
</dbReference>
<evidence type="ECO:0000313" key="2">
    <source>
        <dbReference type="Proteomes" id="UP000295497"/>
    </source>
</evidence>
<proteinExistence type="predicted"/>